<dbReference type="Proteomes" id="UP001163266">
    <property type="component" value="Chromosome"/>
</dbReference>
<dbReference type="GO" id="GO:0004674">
    <property type="term" value="F:protein serine/threonine kinase activity"/>
    <property type="evidence" value="ECO:0007669"/>
    <property type="project" value="UniProtKB-KW"/>
</dbReference>
<sequence length="560" mass="58965">MRACEKFVYSADTVEFQKTVLALPGEPGRDADAAPGRHPASPLHERDTAAGDLPDSILEAERPGTGDYDGLPTIGHIGRYALKYRLGEGGLGTVYAAQDPLLSRLVAIKTLSVDLSPEGRERFNEMFLNEARAVASLTHPHIVTVFDAGTSEQGAYIAMELLKGKDLRQLLKEGWRPKPDEAALLVRRVADALAYAHSKGVVHRDVKPANIFMVGRTQPKVLDFGIARVASQQESPSGGDEFAVGSPYYMAPEQVRHEPVDRRCDVFSLGVVLYELLTGTKPFQGATLSDIATAVIAHRPAPAHEVNPQVPPALSAIAARAMEKNPDDRYRSARVFSRELRHWLEEEADASAQQERAQARHRQRTGLWLLLGGGAALVVASAAYRFGHDTAPTAEDAAAPGAHAAVPAASSAATDAAELPAQATAPPPAVAQRTADSSAGAATAAAGQPGALARAGSGTPPAPARRPRESAGKPANGAVVPTVATPAVPAATGTVTLAVSPWAHVEVDGQAAGTVPPLNRLTLTEGRHTITLRNDEFPPHSVTVNVSPGQPVTVKHKFGP</sequence>
<keyword evidence="7" id="KW-0723">Serine/threonine-protein kinase</keyword>
<feature type="region of interest" description="Disordered" evidence="5">
    <location>
        <begin position="25"/>
        <end position="51"/>
    </location>
</feature>
<name>A0ABY6MNL2_9BURK</name>
<reference evidence="7" key="1">
    <citation type="submission" date="2022-10" db="EMBL/GenBank/DDBJ databases">
        <title>Complete genome sequence of Schlegelella aquatica LMG 23380.</title>
        <authorList>
            <person name="Musilova J."/>
            <person name="Kourilova X."/>
            <person name="Bezdicek M."/>
            <person name="Hermankova K."/>
            <person name="Obruca S."/>
            <person name="Sedlar K."/>
        </authorList>
    </citation>
    <scope>NUCLEOTIDE SEQUENCE</scope>
    <source>
        <strain evidence="7">LMG 23380</strain>
    </source>
</reference>
<dbReference type="PROSITE" id="PS50011">
    <property type="entry name" value="PROTEIN_KINASE_DOM"/>
    <property type="match status" value="1"/>
</dbReference>
<protein>
    <submittedName>
        <fullName evidence="7">Serine/threonine protein kinase</fullName>
    </submittedName>
</protein>
<dbReference type="Gene3D" id="1.10.510.10">
    <property type="entry name" value="Transferase(Phosphotransferase) domain 1"/>
    <property type="match status" value="1"/>
</dbReference>
<evidence type="ECO:0000313" key="8">
    <source>
        <dbReference type="Proteomes" id="UP001163266"/>
    </source>
</evidence>
<evidence type="ECO:0000256" key="5">
    <source>
        <dbReference type="SAM" id="MobiDB-lite"/>
    </source>
</evidence>
<evidence type="ECO:0000256" key="3">
    <source>
        <dbReference type="ARBA" id="ARBA00022777"/>
    </source>
</evidence>
<dbReference type="PROSITE" id="PS00108">
    <property type="entry name" value="PROTEIN_KINASE_ST"/>
    <property type="match status" value="1"/>
</dbReference>
<keyword evidence="4" id="KW-0067">ATP-binding</keyword>
<accession>A0ABY6MNL2</accession>
<dbReference type="Gene3D" id="3.30.200.20">
    <property type="entry name" value="Phosphorylase Kinase, domain 1"/>
    <property type="match status" value="1"/>
</dbReference>
<keyword evidence="1" id="KW-0808">Transferase</keyword>
<dbReference type="PANTHER" id="PTHR43289:SF6">
    <property type="entry name" value="SERINE_THREONINE-PROTEIN KINASE NEKL-3"/>
    <property type="match status" value="1"/>
</dbReference>
<evidence type="ECO:0000313" key="7">
    <source>
        <dbReference type="EMBL" id="UZD54094.1"/>
    </source>
</evidence>
<feature type="region of interest" description="Disordered" evidence="5">
    <location>
        <begin position="409"/>
        <end position="478"/>
    </location>
</feature>
<dbReference type="PANTHER" id="PTHR43289">
    <property type="entry name" value="MITOGEN-ACTIVATED PROTEIN KINASE KINASE KINASE 20-RELATED"/>
    <property type="match status" value="1"/>
</dbReference>
<organism evidence="7 8">
    <name type="scientific">Caldimonas aquatica</name>
    <dbReference type="NCBI Taxonomy" id="376175"/>
    <lineage>
        <taxon>Bacteria</taxon>
        <taxon>Pseudomonadati</taxon>
        <taxon>Pseudomonadota</taxon>
        <taxon>Betaproteobacteria</taxon>
        <taxon>Burkholderiales</taxon>
        <taxon>Sphaerotilaceae</taxon>
        <taxon>Caldimonas</taxon>
    </lineage>
</organism>
<dbReference type="InterPro" id="IPR011009">
    <property type="entry name" value="Kinase-like_dom_sf"/>
</dbReference>
<evidence type="ECO:0000256" key="2">
    <source>
        <dbReference type="ARBA" id="ARBA00022741"/>
    </source>
</evidence>
<dbReference type="SMART" id="SM00220">
    <property type="entry name" value="S_TKc"/>
    <property type="match status" value="1"/>
</dbReference>
<feature type="domain" description="Protein kinase" evidence="6">
    <location>
        <begin position="80"/>
        <end position="344"/>
    </location>
</feature>
<evidence type="ECO:0000256" key="4">
    <source>
        <dbReference type="ARBA" id="ARBA00022840"/>
    </source>
</evidence>
<evidence type="ECO:0000259" key="6">
    <source>
        <dbReference type="PROSITE" id="PS50011"/>
    </source>
</evidence>
<dbReference type="RefSeq" id="WP_264891663.1">
    <property type="nucleotide sequence ID" value="NZ_CP110257.1"/>
</dbReference>
<keyword evidence="8" id="KW-1185">Reference proteome</keyword>
<dbReference type="InterPro" id="IPR000719">
    <property type="entry name" value="Prot_kinase_dom"/>
</dbReference>
<evidence type="ECO:0000256" key="1">
    <source>
        <dbReference type="ARBA" id="ARBA00022679"/>
    </source>
</evidence>
<gene>
    <name evidence="7" type="ORF">OMP39_10440</name>
</gene>
<dbReference type="EMBL" id="CP110257">
    <property type="protein sequence ID" value="UZD54094.1"/>
    <property type="molecule type" value="Genomic_DNA"/>
</dbReference>
<dbReference type="Pfam" id="PF00069">
    <property type="entry name" value="Pkinase"/>
    <property type="match status" value="1"/>
</dbReference>
<keyword evidence="2" id="KW-0547">Nucleotide-binding</keyword>
<dbReference type="InterPro" id="IPR008271">
    <property type="entry name" value="Ser/Thr_kinase_AS"/>
</dbReference>
<proteinExistence type="predicted"/>
<feature type="compositionally biased region" description="Low complexity" evidence="5">
    <location>
        <begin position="409"/>
        <end position="459"/>
    </location>
</feature>
<dbReference type="SUPFAM" id="SSF56112">
    <property type="entry name" value="Protein kinase-like (PK-like)"/>
    <property type="match status" value="1"/>
</dbReference>
<dbReference type="CDD" id="cd14014">
    <property type="entry name" value="STKc_PknB_like"/>
    <property type="match status" value="1"/>
</dbReference>
<keyword evidence="3 7" id="KW-0418">Kinase</keyword>